<gene>
    <name evidence="2" type="ORF">HNY73_007628</name>
</gene>
<dbReference type="InterPro" id="IPR036397">
    <property type="entry name" value="RNaseH_sf"/>
</dbReference>
<dbReference type="AlphaFoldDB" id="A0A8T0FJJ4"/>
<evidence type="ECO:0000313" key="2">
    <source>
        <dbReference type="EMBL" id="KAF8789709.1"/>
    </source>
</evidence>
<dbReference type="PANTHER" id="PTHR46060:SF1">
    <property type="entry name" value="MARINER MOS1 TRANSPOSASE-LIKE PROTEIN"/>
    <property type="match status" value="1"/>
</dbReference>
<name>A0A8T0FJJ4_ARGBR</name>
<dbReference type="Pfam" id="PF01359">
    <property type="entry name" value="Transposase_1"/>
    <property type="match status" value="1"/>
</dbReference>
<feature type="compositionally biased region" description="Basic and acidic residues" evidence="1">
    <location>
        <begin position="209"/>
        <end position="223"/>
    </location>
</feature>
<dbReference type="InterPro" id="IPR001888">
    <property type="entry name" value="Transposase_1"/>
</dbReference>
<dbReference type="Gene3D" id="3.30.420.10">
    <property type="entry name" value="Ribonuclease H-like superfamily/Ribonuclease H"/>
    <property type="match status" value="1"/>
</dbReference>
<protein>
    <submittedName>
        <fullName evidence="2">Uncharacterized protein</fullName>
    </submittedName>
</protein>
<feature type="region of interest" description="Disordered" evidence="1">
    <location>
        <begin position="191"/>
        <end position="228"/>
    </location>
</feature>
<dbReference type="PANTHER" id="PTHR46060">
    <property type="entry name" value="MARINER MOS1 TRANSPOSASE-LIKE PROTEIN"/>
    <property type="match status" value="1"/>
</dbReference>
<reference evidence="2" key="1">
    <citation type="journal article" date="2020" name="bioRxiv">
        <title>Chromosome-level reference genome of the European wasp spider Argiope bruennichi: a resource for studies on range expansion and evolutionary adaptation.</title>
        <authorList>
            <person name="Sheffer M.M."/>
            <person name="Hoppe A."/>
            <person name="Krehenwinkel H."/>
            <person name="Uhl G."/>
            <person name="Kuss A.W."/>
            <person name="Jensen L."/>
            <person name="Jensen C."/>
            <person name="Gillespie R.G."/>
            <person name="Hoff K.J."/>
            <person name="Prost S."/>
        </authorList>
    </citation>
    <scope>NUCLEOTIDE SEQUENCE</scope>
</reference>
<comment type="caution">
    <text evidence="2">The sequence shown here is derived from an EMBL/GenBank/DDBJ whole genome shotgun (WGS) entry which is preliminary data.</text>
</comment>
<proteinExistence type="predicted"/>
<organism evidence="2 3">
    <name type="scientific">Argiope bruennichi</name>
    <name type="common">Wasp spider</name>
    <name type="synonym">Aranea bruennichi</name>
    <dbReference type="NCBI Taxonomy" id="94029"/>
    <lineage>
        <taxon>Eukaryota</taxon>
        <taxon>Metazoa</taxon>
        <taxon>Ecdysozoa</taxon>
        <taxon>Arthropoda</taxon>
        <taxon>Chelicerata</taxon>
        <taxon>Arachnida</taxon>
        <taxon>Araneae</taxon>
        <taxon>Araneomorphae</taxon>
        <taxon>Entelegynae</taxon>
        <taxon>Araneoidea</taxon>
        <taxon>Araneidae</taxon>
        <taxon>Argiope</taxon>
    </lineage>
</organism>
<feature type="compositionally biased region" description="Acidic residues" evidence="1">
    <location>
        <begin position="191"/>
        <end position="208"/>
    </location>
</feature>
<accession>A0A8T0FJJ4</accession>
<dbReference type="InterPro" id="IPR052709">
    <property type="entry name" value="Transposase-MT_Hybrid"/>
</dbReference>
<evidence type="ECO:0000256" key="1">
    <source>
        <dbReference type="SAM" id="MobiDB-lite"/>
    </source>
</evidence>
<sequence>MASALDFLHVMRTEGEPLFNRIVTGDETWIKYVNPETKNNPKMWAHSDSPTKPKKARQDFSARKLMAMVFWDAKGKYFARHFVHFVLIFREKKKGPSMPSASAALDIAPKWVHYQRPLFPSDTIYLGCSESNLGESVTIDVGSNWGVLTPRARGRVRIFQCDSMASCSRSVRSFPRLTYDDEIRKLLEVPSDEETIEEETEDSDNEDVFSEHHSESEEECRSSDDEELEEQQHYLLKIQTYLIKSSGNKRHFECEY</sequence>
<evidence type="ECO:0000313" key="3">
    <source>
        <dbReference type="Proteomes" id="UP000807504"/>
    </source>
</evidence>
<reference evidence="2" key="2">
    <citation type="submission" date="2020-06" db="EMBL/GenBank/DDBJ databases">
        <authorList>
            <person name="Sheffer M."/>
        </authorList>
    </citation>
    <scope>NUCLEOTIDE SEQUENCE</scope>
</reference>
<dbReference type="EMBL" id="JABXBU010000012">
    <property type="protein sequence ID" value="KAF8789709.1"/>
    <property type="molecule type" value="Genomic_DNA"/>
</dbReference>
<keyword evidence="3" id="KW-1185">Reference proteome</keyword>
<dbReference type="Proteomes" id="UP000807504">
    <property type="component" value="Unassembled WGS sequence"/>
</dbReference>
<dbReference type="GO" id="GO:0003676">
    <property type="term" value="F:nucleic acid binding"/>
    <property type="evidence" value="ECO:0007669"/>
    <property type="project" value="InterPro"/>
</dbReference>